<dbReference type="Gene3D" id="1.25.40.10">
    <property type="entry name" value="Tetratricopeptide repeat domain"/>
    <property type="match status" value="1"/>
</dbReference>
<dbReference type="RefSeq" id="WP_258040957.1">
    <property type="nucleotide sequence ID" value="NZ_CP194323.1"/>
</dbReference>
<evidence type="ECO:0000256" key="1">
    <source>
        <dbReference type="PROSITE-ProRule" id="PRU00339"/>
    </source>
</evidence>
<name>A0A2S5CY13_LYSSH</name>
<protein>
    <recommendedName>
        <fullName evidence="2">Tetratrico peptide repeat group 5 domain-containing protein</fullName>
    </recommendedName>
</protein>
<proteinExistence type="predicted"/>
<evidence type="ECO:0000259" key="2">
    <source>
        <dbReference type="Pfam" id="PF12688"/>
    </source>
</evidence>
<dbReference type="Proteomes" id="UP000237319">
    <property type="component" value="Unassembled WGS sequence"/>
</dbReference>
<dbReference type="SUPFAM" id="SSF48452">
    <property type="entry name" value="TPR-like"/>
    <property type="match status" value="1"/>
</dbReference>
<dbReference type="InterPro" id="IPR019734">
    <property type="entry name" value="TPR_rpt"/>
</dbReference>
<reference evidence="3 4" key="1">
    <citation type="submission" date="2017-11" db="EMBL/GenBank/DDBJ databases">
        <title>Genome sequence of Lysinibacillus sphaericus, a lignin-degrading bacteria isolated from municipal solid waste soil.</title>
        <authorList>
            <person name="Persinoti G.F."/>
            <person name="Paixao D.A."/>
            <person name="Bugg T.D."/>
            <person name="Squina F.M."/>
        </authorList>
    </citation>
    <scope>NUCLEOTIDE SEQUENCE [LARGE SCALE GENOMIC DNA]</scope>
    <source>
        <strain evidence="3 4">A1</strain>
    </source>
</reference>
<dbReference type="PROSITE" id="PS50005">
    <property type="entry name" value="TPR"/>
    <property type="match status" value="1"/>
</dbReference>
<evidence type="ECO:0000313" key="3">
    <source>
        <dbReference type="EMBL" id="POZ55647.1"/>
    </source>
</evidence>
<dbReference type="EMBL" id="PGLV01000001">
    <property type="protein sequence ID" value="POZ55647.1"/>
    <property type="molecule type" value="Genomic_DNA"/>
</dbReference>
<dbReference type="InterPro" id="IPR011990">
    <property type="entry name" value="TPR-like_helical_dom_sf"/>
</dbReference>
<gene>
    <name evidence="3" type="ORF">LYSIN_00430</name>
</gene>
<evidence type="ECO:0000313" key="4">
    <source>
        <dbReference type="Proteomes" id="UP000237319"/>
    </source>
</evidence>
<keyword evidence="1" id="KW-0802">TPR repeat</keyword>
<accession>A0A2S5CY13</accession>
<sequence length="162" mass="18816">MYEQQLARAIQLRNEEKKKESNHLLLKMVEQYPNDAFVNYQCAWSFDVLGEESQAVPYYEKAIQQGLSGKDLEGAFIGLGSTYRTLGQYKKAQSTFFKGIDLFPTNKALQVFYAMTLYNLDEHSKAMELLLECLLHTTRDAEILSYKNAIHFYAHQLDKVWQ</sequence>
<keyword evidence="4" id="KW-1185">Reference proteome</keyword>
<comment type="caution">
    <text evidence="3">The sequence shown here is derived from an EMBL/GenBank/DDBJ whole genome shotgun (WGS) entry which is preliminary data.</text>
</comment>
<dbReference type="AlphaFoldDB" id="A0A2S5CY13"/>
<organism evidence="3 4">
    <name type="scientific">Lysinibacillus sphaericus</name>
    <name type="common">Bacillus sphaericus</name>
    <dbReference type="NCBI Taxonomy" id="1421"/>
    <lineage>
        <taxon>Bacteria</taxon>
        <taxon>Bacillati</taxon>
        <taxon>Bacillota</taxon>
        <taxon>Bacilli</taxon>
        <taxon>Bacillales</taxon>
        <taxon>Bacillaceae</taxon>
        <taxon>Lysinibacillus</taxon>
    </lineage>
</organism>
<feature type="domain" description="Tetratrico peptide repeat group 5" evidence="2">
    <location>
        <begin position="39"/>
        <end position="157"/>
    </location>
</feature>
<feature type="repeat" description="TPR" evidence="1">
    <location>
        <begin position="73"/>
        <end position="106"/>
    </location>
</feature>
<dbReference type="Pfam" id="PF12688">
    <property type="entry name" value="TPR_5"/>
    <property type="match status" value="1"/>
</dbReference>
<dbReference type="InterPro" id="IPR041656">
    <property type="entry name" value="TPR_5"/>
</dbReference>